<reference evidence="1" key="1">
    <citation type="submission" date="2021-03" db="EMBL/GenBank/DDBJ databases">
        <title>Evolutionary innovations through gain and loss of genes in the ectomycorrhizal Boletales.</title>
        <authorList>
            <person name="Wu G."/>
            <person name="Miyauchi S."/>
            <person name="Morin E."/>
            <person name="Yang Z.-L."/>
            <person name="Xu J."/>
            <person name="Martin F.M."/>
        </authorList>
    </citation>
    <scope>NUCLEOTIDE SEQUENCE</scope>
    <source>
        <strain evidence="1">BR01</strain>
    </source>
</reference>
<protein>
    <submittedName>
        <fullName evidence="1">Uncharacterized protein</fullName>
    </submittedName>
</protein>
<sequence>MSHLNDLIQFKHHEYSEELTSMVTSDRQLSVLEAEAQARPHTCGSRGGMLLMRDGVVIGWLQLPAVRNKRVRDLLVFAAKDADAQASGLGLGSVPAFSLALSTAFSGFLFT</sequence>
<evidence type="ECO:0000313" key="2">
    <source>
        <dbReference type="Proteomes" id="UP000683000"/>
    </source>
</evidence>
<gene>
    <name evidence="1" type="ORF">JVT61DRAFT_14567</name>
</gene>
<dbReference type="EMBL" id="JAGFBS010000008">
    <property type="protein sequence ID" value="KAG6377794.1"/>
    <property type="molecule type" value="Genomic_DNA"/>
</dbReference>
<proteinExistence type="predicted"/>
<comment type="caution">
    <text evidence="1">The sequence shown here is derived from an EMBL/GenBank/DDBJ whole genome shotgun (WGS) entry which is preliminary data.</text>
</comment>
<evidence type="ECO:0000313" key="1">
    <source>
        <dbReference type="EMBL" id="KAG6377794.1"/>
    </source>
</evidence>
<organism evidence="1 2">
    <name type="scientific">Boletus reticuloceps</name>
    <dbReference type="NCBI Taxonomy" id="495285"/>
    <lineage>
        <taxon>Eukaryota</taxon>
        <taxon>Fungi</taxon>
        <taxon>Dikarya</taxon>
        <taxon>Basidiomycota</taxon>
        <taxon>Agaricomycotina</taxon>
        <taxon>Agaricomycetes</taxon>
        <taxon>Agaricomycetidae</taxon>
        <taxon>Boletales</taxon>
        <taxon>Boletineae</taxon>
        <taxon>Boletaceae</taxon>
        <taxon>Boletoideae</taxon>
        <taxon>Boletus</taxon>
    </lineage>
</organism>
<name>A0A8I2YRM1_9AGAM</name>
<accession>A0A8I2YRM1</accession>
<dbReference type="Proteomes" id="UP000683000">
    <property type="component" value="Unassembled WGS sequence"/>
</dbReference>
<dbReference type="AlphaFoldDB" id="A0A8I2YRM1"/>
<keyword evidence="2" id="KW-1185">Reference proteome</keyword>